<organism evidence="1 2">
    <name type="scientific">Vibrio brasiliensis LMG 20546</name>
    <dbReference type="NCBI Taxonomy" id="945543"/>
    <lineage>
        <taxon>Bacteria</taxon>
        <taxon>Pseudomonadati</taxon>
        <taxon>Pseudomonadota</taxon>
        <taxon>Gammaproteobacteria</taxon>
        <taxon>Vibrionales</taxon>
        <taxon>Vibrionaceae</taxon>
        <taxon>Vibrio</taxon>
        <taxon>Vibrio oreintalis group</taxon>
    </lineage>
</organism>
<evidence type="ECO:0000313" key="1">
    <source>
        <dbReference type="EMBL" id="EGA67236.1"/>
    </source>
</evidence>
<sequence>MKMSMKCYPKERGEVKHLAEKRKKLFVRKPVMDC</sequence>
<keyword evidence="2" id="KW-1185">Reference proteome</keyword>
<dbReference type="AlphaFoldDB" id="E8LPW2"/>
<protein>
    <submittedName>
        <fullName evidence="1">Uncharacterized protein</fullName>
    </submittedName>
</protein>
<proteinExistence type="predicted"/>
<dbReference type="EMBL" id="AEVS01000014">
    <property type="protein sequence ID" value="EGA67236.1"/>
    <property type="molecule type" value="Genomic_DNA"/>
</dbReference>
<accession>E8LPW2</accession>
<dbReference type="Proteomes" id="UP000004371">
    <property type="component" value="Unassembled WGS sequence"/>
</dbReference>
<comment type="caution">
    <text evidence="1">The sequence shown here is derived from an EMBL/GenBank/DDBJ whole genome shotgun (WGS) entry which is preliminary data.</text>
</comment>
<gene>
    <name evidence="1" type="ORF">VIBR0546_18236</name>
</gene>
<name>E8LPW2_9VIBR</name>
<evidence type="ECO:0000313" key="2">
    <source>
        <dbReference type="Proteomes" id="UP000004371"/>
    </source>
</evidence>
<reference evidence="1 2" key="1">
    <citation type="journal article" date="2012" name="Int. J. Syst. Evol. Microbiol.">
        <title>Vibrio caribbeanicus sp. nov., isolated from the marine sponge Scleritoderma cyanea.</title>
        <authorList>
            <person name="Hoffmann M."/>
            <person name="Monday S.R."/>
            <person name="Allard M.W."/>
            <person name="Strain E.A."/>
            <person name="Whittaker P."/>
            <person name="Naum M."/>
            <person name="McCarthy P.J."/>
            <person name="Lopez J.V."/>
            <person name="Fischer M."/>
            <person name="Brown E.W."/>
        </authorList>
    </citation>
    <scope>NUCLEOTIDE SEQUENCE [LARGE SCALE GENOMIC DNA]</scope>
    <source>
        <strain evidence="1 2">LMG 20546</strain>
    </source>
</reference>